<organism evidence="1 2">
    <name type="scientific">Nicotiana tabacum</name>
    <name type="common">Common tobacco</name>
    <dbReference type="NCBI Taxonomy" id="4097"/>
    <lineage>
        <taxon>Eukaryota</taxon>
        <taxon>Viridiplantae</taxon>
        <taxon>Streptophyta</taxon>
        <taxon>Embryophyta</taxon>
        <taxon>Tracheophyta</taxon>
        <taxon>Spermatophyta</taxon>
        <taxon>Magnoliopsida</taxon>
        <taxon>eudicotyledons</taxon>
        <taxon>Gunneridae</taxon>
        <taxon>Pentapetalae</taxon>
        <taxon>asterids</taxon>
        <taxon>lamiids</taxon>
        <taxon>Solanales</taxon>
        <taxon>Solanaceae</taxon>
        <taxon>Nicotianoideae</taxon>
        <taxon>Nicotianeae</taxon>
        <taxon>Nicotiana</taxon>
    </lineage>
</organism>
<evidence type="ECO:0000313" key="1">
    <source>
        <dbReference type="Proteomes" id="UP000790787"/>
    </source>
</evidence>
<dbReference type="RefSeq" id="XP_075077054.1">
    <property type="nucleotide sequence ID" value="XM_075220953.1"/>
</dbReference>
<dbReference type="Proteomes" id="UP000790787">
    <property type="component" value="Chromosome 9"/>
</dbReference>
<keyword evidence="1" id="KW-1185">Reference proteome</keyword>
<accession>A0AC58RWD8</accession>
<reference evidence="2" key="2">
    <citation type="submission" date="2025-08" db="UniProtKB">
        <authorList>
            <consortium name="RefSeq"/>
        </authorList>
    </citation>
    <scope>IDENTIFICATION</scope>
    <source>
        <tissue evidence="2">Leaf</tissue>
    </source>
</reference>
<name>A0AC58RWD8_TOBAC</name>
<gene>
    <name evidence="2" type="primary">LOC142163809</name>
</gene>
<proteinExistence type="predicted"/>
<sequence>MGIQKDKDGDKLHQFLMGLNEVYLGVRSNLLMMQPPPSLDNAYNILLQDENQIQNHFTPQLIPKSAFFSANMNNKSFPLKQYNQKIGFDQSRGAMCFVSLVRNQNFKLNKGKRVATNVSTEIGCPYPGQKSASPQISHVIAAQTQISSDSGSQSNLMAFANFAGCVLSLPVYFDNDSHACLLSGTSRSVWIIDSGATDHMTSNKDIFFNLIPLTTPYLVTLPNGYKAKDLSMRKLLELSKLDQGLYKLLHEHQSTPGSNFSISVFNKNVLPMNVSDVSLNKVVQNKSALNSIPLVSSNDMHNINKHDVVWHHMLGHIPFAKMKLIPSISFNLSSKQSFPFGCLCYATIPKSNIDKLDPRAAPCVLVGYPFGKKGYKLYNLSTRGIFVSRDIAFHESIFPFLLSSPSPSSLVPSIPADDYYPFQSKTSSFPCSVPSSSVASSDPPVIPSIPVPSDSYYVPPPEFRRSSMTHTLLSHLNDFITQLLPSLSSSTSTSLSAAHTSATEPYFYTQAATSPARQGVMRKEFEALETNKTWAIIELPKGKKSIGCK</sequence>
<evidence type="ECO:0000313" key="2">
    <source>
        <dbReference type="RefSeq" id="XP_075077054.1"/>
    </source>
</evidence>
<protein>
    <submittedName>
        <fullName evidence="2">Uncharacterized protein LOC142163809</fullName>
    </submittedName>
</protein>
<reference evidence="1" key="1">
    <citation type="journal article" date="2014" name="Nat. Commun.">
        <title>The tobacco genome sequence and its comparison with those of tomato and potato.</title>
        <authorList>
            <person name="Sierro N."/>
            <person name="Battey J.N."/>
            <person name="Ouadi S."/>
            <person name="Bakaher N."/>
            <person name="Bovet L."/>
            <person name="Willig A."/>
            <person name="Goepfert S."/>
            <person name="Peitsch M.C."/>
            <person name="Ivanov N.V."/>
        </authorList>
    </citation>
    <scope>NUCLEOTIDE SEQUENCE [LARGE SCALE GENOMIC DNA]</scope>
</reference>